<keyword evidence="1" id="KW-0732">Signal</keyword>
<evidence type="ECO:0000313" key="2">
    <source>
        <dbReference type="EMBL" id="KAK0450592.1"/>
    </source>
</evidence>
<reference evidence="2" key="1">
    <citation type="submission" date="2023-06" db="EMBL/GenBank/DDBJ databases">
        <authorList>
            <consortium name="Lawrence Berkeley National Laboratory"/>
            <person name="Ahrendt S."/>
            <person name="Sahu N."/>
            <person name="Indic B."/>
            <person name="Wong-Bajracharya J."/>
            <person name="Merenyi Z."/>
            <person name="Ke H.-M."/>
            <person name="Monk M."/>
            <person name="Kocsube S."/>
            <person name="Drula E."/>
            <person name="Lipzen A."/>
            <person name="Balint B."/>
            <person name="Henrissat B."/>
            <person name="Andreopoulos B."/>
            <person name="Martin F.M."/>
            <person name="Harder C.B."/>
            <person name="Rigling D."/>
            <person name="Ford K.L."/>
            <person name="Foster G.D."/>
            <person name="Pangilinan J."/>
            <person name="Papanicolaou A."/>
            <person name="Barry K."/>
            <person name="LaButti K."/>
            <person name="Viragh M."/>
            <person name="Koriabine M."/>
            <person name="Yan M."/>
            <person name="Riley R."/>
            <person name="Champramary S."/>
            <person name="Plett K.L."/>
            <person name="Tsai I.J."/>
            <person name="Slot J."/>
            <person name="Sipos G."/>
            <person name="Plett J."/>
            <person name="Nagy L.G."/>
            <person name="Grigoriev I.V."/>
        </authorList>
    </citation>
    <scope>NUCLEOTIDE SEQUENCE</scope>
    <source>
        <strain evidence="2">CCBAS 213</strain>
    </source>
</reference>
<keyword evidence="3" id="KW-1185">Reference proteome</keyword>
<feature type="signal peptide" evidence="1">
    <location>
        <begin position="1"/>
        <end position="18"/>
    </location>
</feature>
<dbReference type="RefSeq" id="XP_060327463.1">
    <property type="nucleotide sequence ID" value="XM_060483299.1"/>
</dbReference>
<dbReference type="GeneID" id="85366847"/>
<proteinExistence type="predicted"/>
<dbReference type="Proteomes" id="UP001175211">
    <property type="component" value="Unassembled WGS sequence"/>
</dbReference>
<accession>A0AA39JX76</accession>
<dbReference type="PANTHER" id="PTHR35560:SF3">
    <property type="entry name" value="PEPTIDASE S9 PROLYL OLIGOPEPTIDASE CATALYTIC DOMAIN-CONTAINING PROTEIN"/>
    <property type="match status" value="1"/>
</dbReference>
<evidence type="ECO:0000256" key="1">
    <source>
        <dbReference type="SAM" id="SignalP"/>
    </source>
</evidence>
<dbReference type="InterPro" id="IPR029058">
    <property type="entry name" value="AB_hydrolase_fold"/>
</dbReference>
<evidence type="ECO:0000313" key="3">
    <source>
        <dbReference type="Proteomes" id="UP001175211"/>
    </source>
</evidence>
<organism evidence="2 3">
    <name type="scientific">Armillaria tabescens</name>
    <name type="common">Ringless honey mushroom</name>
    <name type="synonym">Agaricus tabescens</name>
    <dbReference type="NCBI Taxonomy" id="1929756"/>
    <lineage>
        <taxon>Eukaryota</taxon>
        <taxon>Fungi</taxon>
        <taxon>Dikarya</taxon>
        <taxon>Basidiomycota</taxon>
        <taxon>Agaricomycotina</taxon>
        <taxon>Agaricomycetes</taxon>
        <taxon>Agaricomycetidae</taxon>
        <taxon>Agaricales</taxon>
        <taxon>Marasmiineae</taxon>
        <taxon>Physalacriaceae</taxon>
        <taxon>Desarmillaria</taxon>
    </lineage>
</organism>
<sequence length="372" mass="41259">MFFSTILVLVWLFCITVAQQHNTEPIVDGSVDDGWQSFPDVIDATAHPDWVVDEELEAYLPVYQTTGLNTSEVTRAVIILHGKERMCWSGGCHPSFEPRHVDNPDLDWNSANNALYNATYDDPTINRDEISIMTPCFFDEDDLEAGAAQDGQLLWGRTTWISGHRNVGPDSISDFSSFDVLDALVAYYMNTTVYPNLETVVVGGHSAGGQIAQRYAALKISTENDDRLRFWIANPASLCWLTSDRPVPNDECEGFDDYKYGLASSFPAYATANARILARDGIVERYNGRRISYAWGLKDNGAGDTRCQALTQGSTHLERGQNFVSMLEDMGGIPNLTTVDWVSGVSHNTDKMMASDAGIDKLFRYVGNDTST</sequence>
<dbReference type="EMBL" id="JAUEPS010000035">
    <property type="protein sequence ID" value="KAK0450592.1"/>
    <property type="molecule type" value="Genomic_DNA"/>
</dbReference>
<feature type="chain" id="PRO_5041380769" description="Alpha/beta-hydrolase" evidence="1">
    <location>
        <begin position="19"/>
        <end position="372"/>
    </location>
</feature>
<name>A0AA39JX76_ARMTA</name>
<dbReference type="AlphaFoldDB" id="A0AA39JX76"/>
<dbReference type="SUPFAM" id="SSF53474">
    <property type="entry name" value="alpha/beta-Hydrolases"/>
    <property type="match status" value="1"/>
</dbReference>
<dbReference type="PANTHER" id="PTHR35560">
    <property type="entry name" value="BLL0132 PROTEIN"/>
    <property type="match status" value="1"/>
</dbReference>
<evidence type="ECO:0008006" key="4">
    <source>
        <dbReference type="Google" id="ProtNLM"/>
    </source>
</evidence>
<protein>
    <recommendedName>
        <fullName evidence="4">Alpha/beta-hydrolase</fullName>
    </recommendedName>
</protein>
<comment type="caution">
    <text evidence="2">The sequence shown here is derived from an EMBL/GenBank/DDBJ whole genome shotgun (WGS) entry which is preliminary data.</text>
</comment>
<dbReference type="Gene3D" id="3.40.50.1820">
    <property type="entry name" value="alpha/beta hydrolase"/>
    <property type="match status" value="1"/>
</dbReference>
<gene>
    <name evidence="2" type="ORF">EV420DRAFT_741788</name>
</gene>